<organism evidence="1 2">
    <name type="scientific">Trichoderma asperellum (strain ATCC 204424 / CBS 433.97 / NBRC 101777)</name>
    <dbReference type="NCBI Taxonomy" id="1042311"/>
    <lineage>
        <taxon>Eukaryota</taxon>
        <taxon>Fungi</taxon>
        <taxon>Dikarya</taxon>
        <taxon>Ascomycota</taxon>
        <taxon>Pezizomycotina</taxon>
        <taxon>Sordariomycetes</taxon>
        <taxon>Hypocreomycetidae</taxon>
        <taxon>Hypocreales</taxon>
        <taxon>Hypocreaceae</taxon>
        <taxon>Trichoderma</taxon>
    </lineage>
</organism>
<name>A0A2T3YQX2_TRIA4</name>
<keyword evidence="2" id="KW-1185">Reference proteome</keyword>
<evidence type="ECO:0000313" key="1">
    <source>
        <dbReference type="EMBL" id="PTB34919.1"/>
    </source>
</evidence>
<reference evidence="1 2" key="1">
    <citation type="submission" date="2016-07" db="EMBL/GenBank/DDBJ databases">
        <title>Multiple horizontal gene transfer events from other fungi enriched the ability of initially mycotrophic Trichoderma (Ascomycota) to feed on dead plant biomass.</title>
        <authorList>
            <consortium name="DOE Joint Genome Institute"/>
            <person name="Aerts A."/>
            <person name="Atanasova L."/>
            <person name="Chenthamara K."/>
            <person name="Zhang J."/>
            <person name="Grujic M."/>
            <person name="Henrissat B."/>
            <person name="Kuo A."/>
            <person name="Salamov A."/>
            <person name="Lipzen A."/>
            <person name="Labutti K."/>
            <person name="Barry K."/>
            <person name="Miao Y."/>
            <person name="Rahimi M.J."/>
            <person name="Shen Q."/>
            <person name="Grigoriev I.V."/>
            <person name="Kubicek C.P."/>
            <person name="Druzhinina I.S."/>
        </authorList>
    </citation>
    <scope>NUCLEOTIDE SEQUENCE [LARGE SCALE GENOMIC DNA]</scope>
    <source>
        <strain evidence="1 2">CBS 433.97</strain>
    </source>
</reference>
<dbReference type="Proteomes" id="UP000240493">
    <property type="component" value="Unassembled WGS sequence"/>
</dbReference>
<dbReference type="EMBL" id="KZ679287">
    <property type="protein sequence ID" value="PTB34919.1"/>
    <property type="molecule type" value="Genomic_DNA"/>
</dbReference>
<protein>
    <submittedName>
        <fullName evidence="1">Uncharacterized protein</fullName>
    </submittedName>
</protein>
<proteinExistence type="predicted"/>
<dbReference type="AlphaFoldDB" id="A0A2T3YQX2"/>
<accession>A0A2T3YQX2</accession>
<evidence type="ECO:0000313" key="2">
    <source>
        <dbReference type="Proteomes" id="UP000240493"/>
    </source>
</evidence>
<sequence length="188" mass="21661">MEFAPTTASPLHHSVDNSFVVDTFTELSRYYPIMSKTAISKISIDDPNRHPVTELMISFATRKNSEMNSQKTTLHLIPPYVCESDIEMIRYSVLSALFYSYQNEHHLAQEACNTTEHYFSWISEYLIRMNPELLSLLWSHTLLVITSSDKFISPGVFISSFYESVRRLSAKLKRFQKPPTESTHNAIS</sequence>
<gene>
    <name evidence="1" type="ORF">M441DRAFT_32379</name>
</gene>